<gene>
    <name evidence="1" type="ORF">CHS0354_024364</name>
</gene>
<protein>
    <submittedName>
        <fullName evidence="1">Uncharacterized protein</fullName>
    </submittedName>
</protein>
<sequence length="88" mass="9567">MDWVCGSAGRGCFFTHVRVCGGLRDSRARWLTVASGLTPWGVDRVAVWPAHGYSQQASVLVNYADICGYVVVPVGGLVAHGLFVRYHM</sequence>
<reference evidence="1" key="1">
    <citation type="journal article" date="2021" name="Genome Biol. Evol.">
        <title>A High-Quality Reference Genome for a Parasitic Bivalve with Doubly Uniparental Inheritance (Bivalvia: Unionida).</title>
        <authorList>
            <person name="Smith C.H."/>
        </authorList>
    </citation>
    <scope>NUCLEOTIDE SEQUENCE</scope>
    <source>
        <strain evidence="1">CHS0354</strain>
    </source>
</reference>
<organism evidence="1 2">
    <name type="scientific">Potamilus streckersoni</name>
    <dbReference type="NCBI Taxonomy" id="2493646"/>
    <lineage>
        <taxon>Eukaryota</taxon>
        <taxon>Metazoa</taxon>
        <taxon>Spiralia</taxon>
        <taxon>Lophotrochozoa</taxon>
        <taxon>Mollusca</taxon>
        <taxon>Bivalvia</taxon>
        <taxon>Autobranchia</taxon>
        <taxon>Heteroconchia</taxon>
        <taxon>Palaeoheterodonta</taxon>
        <taxon>Unionida</taxon>
        <taxon>Unionoidea</taxon>
        <taxon>Unionidae</taxon>
        <taxon>Ambleminae</taxon>
        <taxon>Lampsilini</taxon>
        <taxon>Potamilus</taxon>
    </lineage>
</organism>
<keyword evidence="2" id="KW-1185">Reference proteome</keyword>
<accession>A0AAE0SUU5</accession>
<reference evidence="1" key="2">
    <citation type="journal article" date="2021" name="Genome Biol. Evol.">
        <title>Developing a high-quality reference genome for a parasitic bivalve with doubly uniparental inheritance (Bivalvia: Unionida).</title>
        <authorList>
            <person name="Smith C.H."/>
        </authorList>
    </citation>
    <scope>NUCLEOTIDE SEQUENCE</scope>
    <source>
        <strain evidence="1">CHS0354</strain>
        <tissue evidence="1">Mantle</tissue>
    </source>
</reference>
<proteinExistence type="predicted"/>
<dbReference type="AlphaFoldDB" id="A0AAE0SUU5"/>
<evidence type="ECO:0000313" key="2">
    <source>
        <dbReference type="Proteomes" id="UP001195483"/>
    </source>
</evidence>
<dbReference type="EMBL" id="JAEAOA010001447">
    <property type="protein sequence ID" value="KAK3598642.1"/>
    <property type="molecule type" value="Genomic_DNA"/>
</dbReference>
<evidence type="ECO:0000313" key="1">
    <source>
        <dbReference type="EMBL" id="KAK3598642.1"/>
    </source>
</evidence>
<comment type="caution">
    <text evidence="1">The sequence shown here is derived from an EMBL/GenBank/DDBJ whole genome shotgun (WGS) entry which is preliminary data.</text>
</comment>
<reference evidence="1" key="3">
    <citation type="submission" date="2023-05" db="EMBL/GenBank/DDBJ databases">
        <authorList>
            <person name="Smith C.H."/>
        </authorList>
    </citation>
    <scope>NUCLEOTIDE SEQUENCE</scope>
    <source>
        <strain evidence="1">CHS0354</strain>
        <tissue evidence="1">Mantle</tissue>
    </source>
</reference>
<dbReference type="Proteomes" id="UP001195483">
    <property type="component" value="Unassembled WGS sequence"/>
</dbReference>
<name>A0AAE0SUU5_9BIVA</name>